<protein>
    <submittedName>
        <fullName evidence="1">Uncharacterized protein</fullName>
    </submittedName>
</protein>
<proteinExistence type="evidence at transcript level"/>
<sequence>MRRRACVEMHSCCSFVYARDASLRPKAVYNQFSLMLSRDSVMLQDSTKFFCVRRVCELSWHWAMGIITPLPQFHLILQSLFV</sequence>
<evidence type="ECO:0000313" key="1">
    <source>
        <dbReference type="EMBL" id="ADE77476.1"/>
    </source>
</evidence>
<reference evidence="1" key="1">
    <citation type="submission" date="2010-04" db="EMBL/GenBank/DDBJ databases">
        <authorList>
            <person name="Reid K.E."/>
            <person name="Liao N."/>
            <person name="Chan S."/>
            <person name="Docking R."/>
            <person name="Taylor G."/>
            <person name="Moore R."/>
            <person name="Mayo M."/>
            <person name="Munro S."/>
            <person name="King J."/>
            <person name="Yanchuk A."/>
            <person name="Holt R."/>
            <person name="Jones S."/>
            <person name="Marra M."/>
            <person name="Ritland C.E."/>
            <person name="Ritland K."/>
            <person name="Bohlmann J."/>
        </authorList>
    </citation>
    <scope>NUCLEOTIDE SEQUENCE</scope>
    <source>
        <tissue evidence="1">Bud</tissue>
    </source>
</reference>
<organism evidence="1">
    <name type="scientific">Picea sitchensis</name>
    <name type="common">Sitka spruce</name>
    <name type="synonym">Pinus sitchensis</name>
    <dbReference type="NCBI Taxonomy" id="3332"/>
    <lineage>
        <taxon>Eukaryota</taxon>
        <taxon>Viridiplantae</taxon>
        <taxon>Streptophyta</taxon>
        <taxon>Embryophyta</taxon>
        <taxon>Tracheophyta</taxon>
        <taxon>Spermatophyta</taxon>
        <taxon>Pinopsida</taxon>
        <taxon>Pinidae</taxon>
        <taxon>Conifers I</taxon>
        <taxon>Pinales</taxon>
        <taxon>Pinaceae</taxon>
        <taxon>Picea</taxon>
    </lineage>
</organism>
<accession>D5AD57</accession>
<dbReference type="EMBL" id="BT124209">
    <property type="protein sequence ID" value="ADE77476.1"/>
    <property type="molecule type" value="mRNA"/>
</dbReference>
<dbReference type="AlphaFoldDB" id="D5AD57"/>
<name>D5AD57_PICSI</name>